<dbReference type="InterPro" id="IPR001841">
    <property type="entry name" value="Znf_RING"/>
</dbReference>
<accession>A0A6C0E4C5</accession>
<feature type="compositionally biased region" description="Acidic residues" evidence="1">
    <location>
        <begin position="225"/>
        <end position="253"/>
    </location>
</feature>
<protein>
    <recommendedName>
        <fullName evidence="2">RING-type domain-containing protein</fullName>
    </recommendedName>
</protein>
<organism evidence="3">
    <name type="scientific">viral metagenome</name>
    <dbReference type="NCBI Taxonomy" id="1070528"/>
    <lineage>
        <taxon>unclassified sequences</taxon>
        <taxon>metagenomes</taxon>
        <taxon>organismal metagenomes</taxon>
    </lineage>
</organism>
<proteinExistence type="predicted"/>
<sequence length="266" mass="30261">MSVTINAQSQTESCKCVPIASKGLPISIKLAIDNTMSDGSSFVVLPVFVIDGLKVSCELIVNDNGMSLGIKTSKMLMYNIAQHNERAFVVRQLLFRKTYIKKLTKYTLKDYETVIKHMNHDINVMKFDRLNGVFVTPQISHPREVPHVRSNMEMLNSVPCDEKHPEECCVCLEVTKTTTSCDHKLCVECWCLIKPNGRELPCPICRADLFQSKEIGIRDSRVEDDIADNEDYDDDDDDSDYLDDDNSDLDDDPIMDYFTEIENENS</sequence>
<name>A0A6C0E4C5_9ZZZZ</name>
<dbReference type="EMBL" id="MN739732">
    <property type="protein sequence ID" value="QHT23572.1"/>
    <property type="molecule type" value="Genomic_DNA"/>
</dbReference>
<feature type="domain" description="RING-type" evidence="2">
    <location>
        <begin position="168"/>
        <end position="206"/>
    </location>
</feature>
<feature type="region of interest" description="Disordered" evidence="1">
    <location>
        <begin position="221"/>
        <end position="253"/>
    </location>
</feature>
<evidence type="ECO:0000256" key="1">
    <source>
        <dbReference type="SAM" id="MobiDB-lite"/>
    </source>
</evidence>
<dbReference type="PROSITE" id="PS50089">
    <property type="entry name" value="ZF_RING_2"/>
    <property type="match status" value="1"/>
</dbReference>
<evidence type="ECO:0000313" key="3">
    <source>
        <dbReference type="EMBL" id="QHT23572.1"/>
    </source>
</evidence>
<reference evidence="3" key="1">
    <citation type="journal article" date="2020" name="Nature">
        <title>Giant virus diversity and host interactions through global metagenomics.</title>
        <authorList>
            <person name="Schulz F."/>
            <person name="Roux S."/>
            <person name="Paez-Espino D."/>
            <person name="Jungbluth S."/>
            <person name="Walsh D.A."/>
            <person name="Denef V.J."/>
            <person name="McMahon K.D."/>
            <person name="Konstantinidis K.T."/>
            <person name="Eloe-Fadrosh E.A."/>
            <person name="Kyrpides N.C."/>
            <person name="Woyke T."/>
        </authorList>
    </citation>
    <scope>NUCLEOTIDE SEQUENCE</scope>
    <source>
        <strain evidence="3">GVMAG-M-3300023179-116</strain>
    </source>
</reference>
<evidence type="ECO:0000259" key="2">
    <source>
        <dbReference type="PROSITE" id="PS50089"/>
    </source>
</evidence>
<dbReference type="SUPFAM" id="SSF57850">
    <property type="entry name" value="RING/U-box"/>
    <property type="match status" value="1"/>
</dbReference>
<dbReference type="AlphaFoldDB" id="A0A6C0E4C5"/>